<keyword evidence="1" id="KW-0812">Transmembrane</keyword>
<keyword evidence="2" id="KW-0675">Receptor</keyword>
<keyword evidence="1" id="KW-0998">Cell outer membrane</keyword>
<dbReference type="FunFam" id="2.170.130.10:FF:000003">
    <property type="entry name" value="SusC/RagA family TonB-linked outer membrane protein"/>
    <property type="match status" value="1"/>
</dbReference>
<accession>A0A433WD52</accession>
<dbReference type="Gene3D" id="2.170.130.10">
    <property type="entry name" value="TonB-dependent receptor, plug domain"/>
    <property type="match status" value="1"/>
</dbReference>
<dbReference type="GO" id="GO:0009279">
    <property type="term" value="C:cell outer membrane"/>
    <property type="evidence" value="ECO:0007669"/>
    <property type="project" value="UniProtKB-SubCell"/>
</dbReference>
<evidence type="ECO:0000313" key="2">
    <source>
        <dbReference type="EMBL" id="NSL90946.1"/>
    </source>
</evidence>
<dbReference type="EMBL" id="RIAR02000001">
    <property type="protein sequence ID" value="NSL90946.1"/>
    <property type="molecule type" value="Genomic_DNA"/>
</dbReference>
<keyword evidence="3" id="KW-1185">Reference proteome</keyword>
<dbReference type="AlphaFoldDB" id="A0A433WD52"/>
<comment type="subcellular location">
    <subcellularLocation>
        <location evidence="1">Cell outer membrane</location>
        <topology evidence="1">Multi-pass membrane protein</topology>
    </subcellularLocation>
</comment>
<dbReference type="InterPro" id="IPR037066">
    <property type="entry name" value="Plug_dom_sf"/>
</dbReference>
<evidence type="ECO:0000256" key="1">
    <source>
        <dbReference type="PROSITE-ProRule" id="PRU01360"/>
    </source>
</evidence>
<dbReference type="OrthoDB" id="601197at2"/>
<keyword evidence="1" id="KW-0813">Transport</keyword>
<name>A0A433WD52_9BACT</name>
<gene>
    <name evidence="2" type="ORF">ECE50_029245</name>
</gene>
<dbReference type="InterPro" id="IPR012910">
    <property type="entry name" value="Plug_dom"/>
</dbReference>
<keyword evidence="1" id="KW-0472">Membrane</keyword>
<evidence type="ECO:0000313" key="3">
    <source>
        <dbReference type="Proteomes" id="UP000281028"/>
    </source>
</evidence>
<organism evidence="2 3">
    <name type="scientific">Chitinophaga solisilvae</name>
    <dbReference type="NCBI Taxonomy" id="1233460"/>
    <lineage>
        <taxon>Bacteria</taxon>
        <taxon>Pseudomonadati</taxon>
        <taxon>Bacteroidota</taxon>
        <taxon>Chitinophagia</taxon>
        <taxon>Chitinophagales</taxon>
        <taxon>Chitinophagaceae</taxon>
        <taxon>Chitinophaga</taxon>
    </lineage>
</organism>
<dbReference type="NCBIfam" id="TIGR04056">
    <property type="entry name" value="OMP_RagA_SusC"/>
    <property type="match status" value="1"/>
</dbReference>
<dbReference type="PROSITE" id="PS52016">
    <property type="entry name" value="TONB_DEPENDENT_REC_3"/>
    <property type="match status" value="1"/>
</dbReference>
<dbReference type="Pfam" id="PF07715">
    <property type="entry name" value="Plug"/>
    <property type="match status" value="1"/>
</dbReference>
<dbReference type="NCBIfam" id="TIGR04057">
    <property type="entry name" value="SusC_RagA_signa"/>
    <property type="match status" value="1"/>
</dbReference>
<protein>
    <submittedName>
        <fullName evidence="2">TonB-dependent receptor</fullName>
    </submittedName>
</protein>
<dbReference type="SUPFAM" id="SSF49464">
    <property type="entry name" value="Carboxypeptidase regulatory domain-like"/>
    <property type="match status" value="1"/>
</dbReference>
<dbReference type="InterPro" id="IPR008969">
    <property type="entry name" value="CarboxyPept-like_regulatory"/>
</dbReference>
<dbReference type="InterPro" id="IPR039426">
    <property type="entry name" value="TonB-dep_rcpt-like"/>
</dbReference>
<dbReference type="Proteomes" id="UP000281028">
    <property type="component" value="Unassembled WGS sequence"/>
</dbReference>
<sequence length="1139" mass="124864">MRKCIRHCRPVMRRAVLCLALCGICFLHVLAQEPGFPAAAAVTVKGSNLSLLQLFRTIKKQTGFTLVYSNQLLDDGEKVTVDFNRTKLEDVLRFLLKDRNIRYEVRSNRIVLDKKPAAAPAALTRTDSVRPQARQVRGLVMDDQGVPLPGATVAVKGTSRGVVTDVLGAFSIDAGDNDVLRIAMIGMTPQEIKVAGQKSLKVGLSRTVDKLNEVVVVGFGNQKKVTVTGAVSTVNMADMRTPVASLTNALTGKVAGVISMQSNGGEPGYDNPTFTIRGIGTFQGSVSPLIIVDGVQREDVNSTYGGAFNNIDPEDIQSISLLKDASATAVYGAKGANGVLIITTKKGLAGKPRIAAKAESGMTGLTRRPKMLDGVTYMQLFNEARKNEGNAPGFSEEVIQKTASGLDPYLYPNVDWINTIYKDYASMTNANVNVSGGGEAMRYYVSMSFYNQDGQYNVSKINGYNPNLNFKRYDFRSNLDLNVTSSTVLSLNLAAMLVNSNFPGSSASDIWYSAYATNPVAYPVKYPGNIWAGPRSNGGVNPFNIVQNNGYSREFKPSVQSVLTLTQKLDAITRGLSATGRFSFDTYGEFNTKRSGTNDLWYAGSRNASGELVLERVRTGSTYLGYEPSSSGERVMYLEGNLSYDRNFGKHTVGALALGTMRNRMVGSAGDLKGAIPYRNQSLAGRVTYSFMDKYLAEVNIGATGSENFEKGQRWGYFPAFSAGWVISKERFFESATGVVNLLKIRGSYGTTGNDQILQNRFGYLTFIENGAGVQFGYSPTGYGGIIESVIGTRNLTWETSEKVNLGLDISLWNKLNITVDAFSDHRRDILIQRRSISSIAGYTPGDDRYMKIFANMGEMENKGIDGSVEYNSTIGKHVSLRVFGNVTYARNRIIYADYPKFLYDYQQPEGHSYGEYFGYVSTGLFRNQADVDKSPKQLRPVFPGDVKYRDMNDDKVIDANDQTYLGKSSFPVWSYGYGFNIGYKRFEVSALFAGVADVGIMANGTGISNGVGVVPFAGMGQYPANALAAAANRWTPDNPSQDVDYPRLTVANPSDNNYQNSSWWLKDGSFMRLRQASVSYALITPEMKRRGISSLQVYASGTNLLTFSRFKLWDPELGDRGARYPFARTITIGLRAQF</sequence>
<dbReference type="InterPro" id="IPR023997">
    <property type="entry name" value="TonB-dep_OMP_SusC/RagA_CS"/>
</dbReference>
<reference evidence="2" key="1">
    <citation type="submission" date="2020-05" db="EMBL/GenBank/DDBJ databases">
        <title>Chitinophaga laudate sp. nov., isolated from a tropical peat swamp.</title>
        <authorList>
            <person name="Goh C.B.S."/>
            <person name="Lee M.S."/>
            <person name="Parimannan S."/>
            <person name="Pasbakhsh P."/>
            <person name="Yule C.M."/>
            <person name="Rajandas H."/>
            <person name="Loke S."/>
            <person name="Croft L."/>
            <person name="Tan J.B.L."/>
        </authorList>
    </citation>
    <scope>NUCLEOTIDE SEQUENCE</scope>
    <source>
        <strain evidence="2">Mgbs1</strain>
    </source>
</reference>
<comment type="caution">
    <text evidence="2">The sequence shown here is derived from an EMBL/GenBank/DDBJ whole genome shotgun (WGS) entry which is preliminary data.</text>
</comment>
<proteinExistence type="inferred from homology"/>
<dbReference type="InterPro" id="IPR023996">
    <property type="entry name" value="TonB-dep_OMP_SusC/RagA"/>
</dbReference>
<dbReference type="SUPFAM" id="SSF56935">
    <property type="entry name" value="Porins"/>
    <property type="match status" value="1"/>
</dbReference>
<keyword evidence="1" id="KW-1134">Transmembrane beta strand</keyword>
<dbReference type="Pfam" id="PF13715">
    <property type="entry name" value="CarbopepD_reg_2"/>
    <property type="match status" value="1"/>
</dbReference>
<comment type="similarity">
    <text evidence="1">Belongs to the TonB-dependent receptor family.</text>
</comment>